<dbReference type="EC" id="7.6.2.-" evidence="8"/>
<keyword evidence="10" id="KW-0449">Lipoprotein</keyword>
<dbReference type="GO" id="GO:0005886">
    <property type="term" value="C:plasma membrane"/>
    <property type="evidence" value="ECO:0007669"/>
    <property type="project" value="UniProtKB-SubCell"/>
</dbReference>
<evidence type="ECO:0000256" key="8">
    <source>
        <dbReference type="RuleBase" id="RU367068"/>
    </source>
</evidence>
<dbReference type="SUPFAM" id="SSF52540">
    <property type="entry name" value="P-loop containing nucleoside triphosphate hydrolases"/>
    <property type="match status" value="1"/>
</dbReference>
<dbReference type="NCBIfam" id="TIGR02211">
    <property type="entry name" value="LolD_lipo_ex"/>
    <property type="match status" value="1"/>
</dbReference>
<keyword evidence="4 8" id="KW-0547">Nucleotide-binding</keyword>
<dbReference type="OrthoDB" id="9801477at2"/>
<dbReference type="InterPro" id="IPR017871">
    <property type="entry name" value="ABC_transporter-like_CS"/>
</dbReference>
<keyword evidence="5 8" id="KW-0067">ATP-binding</keyword>
<comment type="subunit">
    <text evidence="8">The complex is composed of two ATP-binding proteins (LolD) and two transmembrane proteins (LolC and LolE).</text>
</comment>
<dbReference type="GO" id="GO:0022857">
    <property type="term" value="F:transmembrane transporter activity"/>
    <property type="evidence" value="ECO:0007669"/>
    <property type="project" value="TreeGrafter"/>
</dbReference>
<dbReference type="SMART" id="SM00382">
    <property type="entry name" value="AAA"/>
    <property type="match status" value="1"/>
</dbReference>
<keyword evidence="6 8" id="KW-1278">Translocase</keyword>
<keyword evidence="1 8" id="KW-0813">Transport</keyword>
<dbReference type="InterPro" id="IPR017911">
    <property type="entry name" value="MacB-like_ATP-bd"/>
</dbReference>
<keyword evidence="3 8" id="KW-0997">Cell inner membrane</keyword>
<dbReference type="GO" id="GO:0005524">
    <property type="term" value="F:ATP binding"/>
    <property type="evidence" value="ECO:0007669"/>
    <property type="project" value="UniProtKB-UniRule"/>
</dbReference>
<evidence type="ECO:0000313" key="11">
    <source>
        <dbReference type="Proteomes" id="UP000463138"/>
    </source>
</evidence>
<comment type="subcellular location">
    <subcellularLocation>
        <location evidence="8">Cell inner membrane</location>
        <topology evidence="8">Peripheral membrane protein</topology>
    </subcellularLocation>
</comment>
<evidence type="ECO:0000256" key="2">
    <source>
        <dbReference type="ARBA" id="ARBA00022475"/>
    </source>
</evidence>
<dbReference type="InterPro" id="IPR003439">
    <property type="entry name" value="ABC_transporter-like_ATP-bd"/>
</dbReference>
<accession>A0A7V7GX14</accession>
<dbReference type="EMBL" id="QOVF01000001">
    <property type="protein sequence ID" value="KAA0696950.1"/>
    <property type="molecule type" value="Genomic_DNA"/>
</dbReference>
<evidence type="ECO:0000256" key="1">
    <source>
        <dbReference type="ARBA" id="ARBA00022448"/>
    </source>
</evidence>
<dbReference type="Pfam" id="PF00005">
    <property type="entry name" value="ABC_tran"/>
    <property type="match status" value="1"/>
</dbReference>
<proteinExistence type="inferred from homology"/>
<dbReference type="GO" id="GO:0089705">
    <property type="term" value="P:protein localization to outer membrane"/>
    <property type="evidence" value="ECO:0007669"/>
    <property type="project" value="TreeGrafter"/>
</dbReference>
<dbReference type="FunFam" id="3.40.50.300:FF:000230">
    <property type="entry name" value="Lipoprotein-releasing system ATP-binding protein LolD"/>
    <property type="match status" value="1"/>
</dbReference>
<evidence type="ECO:0000256" key="7">
    <source>
        <dbReference type="ARBA" id="ARBA00023136"/>
    </source>
</evidence>
<dbReference type="PANTHER" id="PTHR24220">
    <property type="entry name" value="IMPORT ATP-BINDING PROTEIN"/>
    <property type="match status" value="1"/>
</dbReference>
<comment type="caution">
    <text evidence="10">The sequence shown here is derived from an EMBL/GenBank/DDBJ whole genome shotgun (WGS) entry which is preliminary data.</text>
</comment>
<keyword evidence="7 8" id="KW-0472">Membrane</keyword>
<evidence type="ECO:0000256" key="4">
    <source>
        <dbReference type="ARBA" id="ARBA00022741"/>
    </source>
</evidence>
<dbReference type="InterPro" id="IPR003593">
    <property type="entry name" value="AAA+_ATPase"/>
</dbReference>
<evidence type="ECO:0000256" key="6">
    <source>
        <dbReference type="ARBA" id="ARBA00022967"/>
    </source>
</evidence>
<dbReference type="PANTHER" id="PTHR24220:SF689">
    <property type="entry name" value="LIPOPROTEIN-RELEASING SYSTEM ATP-BINDING PROTEIN LOLD"/>
    <property type="match status" value="1"/>
</dbReference>
<comment type="function">
    <text evidence="8">Part of the ABC transporter complex LolCDE involved in the translocation of mature outer membrane-directed lipoproteins, from the inner membrane to the periplasmic chaperone, LolA. Responsible for the formation of the LolA-lipoprotein complex in an ATP-dependent manner.</text>
</comment>
<dbReference type="InterPro" id="IPR011924">
    <property type="entry name" value="LolD_lipo_ATP-bd"/>
</dbReference>
<keyword evidence="2 8" id="KW-1003">Cell membrane</keyword>
<name>A0A7V7GX14_9GAMM</name>
<dbReference type="GO" id="GO:0044874">
    <property type="term" value="P:lipoprotein localization to outer membrane"/>
    <property type="evidence" value="ECO:0007669"/>
    <property type="project" value="TreeGrafter"/>
</dbReference>
<protein>
    <recommendedName>
        <fullName evidence="8">Lipoprotein-releasing system ATP-binding protein LolD</fullName>
        <ecNumber evidence="8">7.6.2.-</ecNumber>
    </recommendedName>
</protein>
<dbReference type="GO" id="GO:0016887">
    <property type="term" value="F:ATP hydrolysis activity"/>
    <property type="evidence" value="ECO:0007669"/>
    <property type="project" value="InterPro"/>
</dbReference>
<evidence type="ECO:0000259" key="9">
    <source>
        <dbReference type="PROSITE" id="PS50893"/>
    </source>
</evidence>
<dbReference type="Gene3D" id="3.40.50.300">
    <property type="entry name" value="P-loop containing nucleotide triphosphate hydrolases"/>
    <property type="match status" value="1"/>
</dbReference>
<dbReference type="InterPro" id="IPR027417">
    <property type="entry name" value="P-loop_NTPase"/>
</dbReference>
<dbReference type="RefSeq" id="WP_149331873.1">
    <property type="nucleotide sequence ID" value="NZ_QOVF01000001.1"/>
</dbReference>
<dbReference type="PROSITE" id="PS00211">
    <property type="entry name" value="ABC_TRANSPORTER_1"/>
    <property type="match status" value="1"/>
</dbReference>
<evidence type="ECO:0000313" key="10">
    <source>
        <dbReference type="EMBL" id="KAA0696950.1"/>
    </source>
</evidence>
<dbReference type="CDD" id="cd03255">
    <property type="entry name" value="ABC_MJ0796_LolCDE_FtsE"/>
    <property type="match status" value="1"/>
</dbReference>
<keyword evidence="11" id="KW-1185">Reference proteome</keyword>
<evidence type="ECO:0000256" key="5">
    <source>
        <dbReference type="ARBA" id="ARBA00022840"/>
    </source>
</evidence>
<dbReference type="PROSITE" id="PS50893">
    <property type="entry name" value="ABC_TRANSPORTER_2"/>
    <property type="match status" value="1"/>
</dbReference>
<sequence>MTEVVLECRQLSMEYAIGPQRLRVLDSINFHLLAGERIAIVGSSGSGKTTLLNLLGGLDTPTEGEVWLAGRQMSALKESERGELRNSGLGFVYQFHHLLAEFTALENVCMPLLIGRMPIAQARERGVEMLRRVGLTERAGHKPAELSGGERQRVAIARALINQPACVLLDEPTGNLDQTTAKSIQQLMLELSQSLNTAFMVVTHDLVLASQMDRVLTLQQGHLAALEH</sequence>
<comment type="similarity">
    <text evidence="8">Belongs to the ABC transporter superfamily. Lipoprotein translocase (TC 3.A.1.125) family.</text>
</comment>
<organism evidence="10 11">
    <name type="scientific">Halopseudomonas laoshanensis</name>
    <dbReference type="NCBI Taxonomy" id="2268758"/>
    <lineage>
        <taxon>Bacteria</taxon>
        <taxon>Pseudomonadati</taxon>
        <taxon>Pseudomonadota</taxon>
        <taxon>Gammaproteobacteria</taxon>
        <taxon>Pseudomonadales</taxon>
        <taxon>Pseudomonadaceae</taxon>
        <taxon>Halopseudomonas</taxon>
    </lineage>
</organism>
<evidence type="ECO:0000256" key="3">
    <source>
        <dbReference type="ARBA" id="ARBA00022519"/>
    </source>
</evidence>
<dbReference type="AlphaFoldDB" id="A0A7V7GX14"/>
<dbReference type="InterPro" id="IPR015854">
    <property type="entry name" value="ABC_transpr_LolD-like"/>
</dbReference>
<gene>
    <name evidence="8 10" type="primary">lolD</name>
    <name evidence="10" type="ORF">DT594_06465</name>
</gene>
<reference evidence="10 11" key="1">
    <citation type="submission" date="2018-07" db="EMBL/GenBank/DDBJ databases">
        <title>Pseudomonas laoshanensis sp. nov., isolated from soil.</title>
        <authorList>
            <person name="Sun J."/>
            <person name="Yu L."/>
            <person name="Wang M."/>
            <person name="Zhang C."/>
        </authorList>
    </citation>
    <scope>NUCLEOTIDE SEQUENCE [LARGE SCALE GENOMIC DNA]</scope>
    <source>
        <strain evidence="10 11">Y22</strain>
    </source>
</reference>
<dbReference type="Proteomes" id="UP000463138">
    <property type="component" value="Unassembled WGS sequence"/>
</dbReference>
<feature type="domain" description="ABC transporter" evidence="9">
    <location>
        <begin position="6"/>
        <end position="228"/>
    </location>
</feature>